<organism evidence="4 5">
    <name type="scientific">Micromonospora rubida</name>
    <dbReference type="NCBI Taxonomy" id="2697657"/>
    <lineage>
        <taxon>Bacteria</taxon>
        <taxon>Bacillati</taxon>
        <taxon>Actinomycetota</taxon>
        <taxon>Actinomycetes</taxon>
        <taxon>Micromonosporales</taxon>
        <taxon>Micromonosporaceae</taxon>
        <taxon>Micromonospora</taxon>
    </lineage>
</organism>
<dbReference type="EMBL" id="JBIRPU010000008">
    <property type="protein sequence ID" value="MFI0793849.1"/>
    <property type="molecule type" value="Genomic_DNA"/>
</dbReference>
<dbReference type="Pfam" id="PF00107">
    <property type="entry name" value="ADH_zinc_N"/>
    <property type="match status" value="1"/>
</dbReference>
<keyword evidence="5" id="KW-1185">Reference proteome</keyword>
<dbReference type="SUPFAM" id="SSF50129">
    <property type="entry name" value="GroES-like"/>
    <property type="match status" value="1"/>
</dbReference>
<dbReference type="InterPro" id="IPR036291">
    <property type="entry name" value="NAD(P)-bd_dom_sf"/>
</dbReference>
<dbReference type="RefSeq" id="WP_396679646.1">
    <property type="nucleotide sequence ID" value="NZ_JBIRPU010000008.1"/>
</dbReference>
<dbReference type="SMART" id="SM00829">
    <property type="entry name" value="PKS_ER"/>
    <property type="match status" value="1"/>
</dbReference>
<evidence type="ECO:0000313" key="4">
    <source>
        <dbReference type="EMBL" id="MFI0793849.1"/>
    </source>
</evidence>
<evidence type="ECO:0000256" key="1">
    <source>
        <dbReference type="ARBA" id="ARBA00022857"/>
    </source>
</evidence>
<dbReference type="Proteomes" id="UP001611075">
    <property type="component" value="Unassembled WGS sequence"/>
</dbReference>
<keyword evidence="2" id="KW-0560">Oxidoreductase</keyword>
<dbReference type="InterPro" id="IPR013154">
    <property type="entry name" value="ADH-like_N"/>
</dbReference>
<proteinExistence type="predicted"/>
<accession>A0ABW7SJH9</accession>
<dbReference type="Gene3D" id="3.90.180.10">
    <property type="entry name" value="Medium-chain alcohol dehydrogenases, catalytic domain"/>
    <property type="match status" value="1"/>
</dbReference>
<dbReference type="InterPro" id="IPR013149">
    <property type="entry name" value="ADH-like_C"/>
</dbReference>
<protein>
    <submittedName>
        <fullName evidence="4">Zinc-binding alcohol dehydrogenase family protein</fullName>
    </submittedName>
</protein>
<feature type="domain" description="Enoyl reductase (ER)" evidence="3">
    <location>
        <begin position="1"/>
        <end position="308"/>
    </location>
</feature>
<reference evidence="4 5" key="1">
    <citation type="submission" date="2024-10" db="EMBL/GenBank/DDBJ databases">
        <title>The Natural Products Discovery Center: Release of the First 8490 Sequenced Strains for Exploring Actinobacteria Biosynthetic Diversity.</title>
        <authorList>
            <person name="Kalkreuter E."/>
            <person name="Kautsar S.A."/>
            <person name="Yang D."/>
            <person name="Bader C.D."/>
            <person name="Teijaro C.N."/>
            <person name="Fluegel L."/>
            <person name="Davis C.M."/>
            <person name="Simpson J.R."/>
            <person name="Lauterbach L."/>
            <person name="Steele A.D."/>
            <person name="Gui C."/>
            <person name="Meng S."/>
            <person name="Li G."/>
            <person name="Viehrig K."/>
            <person name="Ye F."/>
            <person name="Su P."/>
            <person name="Kiefer A.F."/>
            <person name="Nichols A."/>
            <person name="Cepeda A.J."/>
            <person name="Yan W."/>
            <person name="Fan B."/>
            <person name="Jiang Y."/>
            <person name="Adhikari A."/>
            <person name="Zheng C.-J."/>
            <person name="Schuster L."/>
            <person name="Cowan T.M."/>
            <person name="Smanski M.J."/>
            <person name="Chevrette M.G."/>
            <person name="De Carvalho L.P.S."/>
            <person name="Shen B."/>
        </authorList>
    </citation>
    <scope>NUCLEOTIDE SEQUENCE [LARGE SCALE GENOMIC DNA]</scope>
    <source>
        <strain evidence="4 5">NPDC021253</strain>
    </source>
</reference>
<name>A0ABW7SJH9_9ACTN</name>
<sequence>MLRVGEVPDVRPGPGQLLVRVTAAGIGFADVQIRAGLMRTVMPDLPLPFALGFEIAGTVVAVGSGVDAKAVGGQVVGATSGGGYAELAILPAAAAVPLPEGLDDGTAVALLGQGATAVGVAEAAGLTSTDTVLVEAAAGGVGSLLVQLAKRAGATVIATARGETKLAVAKQLGADIVVDYSSPGWPQLVRDAVGGSVSVVLESTGGAVSEAAFDLLTPTIGRMVVYGTTSGQPPRFDPLAVYHRAVSVTGFASVALPAHHLARLRDHAFALADSGELRPIIGAVMPLAQAAAAHQAFEERATVGKTILTP</sequence>
<dbReference type="PANTHER" id="PTHR48106">
    <property type="entry name" value="QUINONE OXIDOREDUCTASE PIG3-RELATED"/>
    <property type="match status" value="1"/>
</dbReference>
<evidence type="ECO:0000313" key="5">
    <source>
        <dbReference type="Proteomes" id="UP001611075"/>
    </source>
</evidence>
<dbReference type="Pfam" id="PF08240">
    <property type="entry name" value="ADH_N"/>
    <property type="match status" value="1"/>
</dbReference>
<dbReference type="PANTHER" id="PTHR48106:SF13">
    <property type="entry name" value="QUINONE OXIDOREDUCTASE-RELATED"/>
    <property type="match status" value="1"/>
</dbReference>
<comment type="caution">
    <text evidence="4">The sequence shown here is derived from an EMBL/GenBank/DDBJ whole genome shotgun (WGS) entry which is preliminary data.</text>
</comment>
<keyword evidence="1" id="KW-0521">NADP</keyword>
<gene>
    <name evidence="4" type="ORF">ACH4OY_14325</name>
</gene>
<evidence type="ECO:0000256" key="2">
    <source>
        <dbReference type="ARBA" id="ARBA00023002"/>
    </source>
</evidence>
<dbReference type="InterPro" id="IPR020843">
    <property type="entry name" value="ER"/>
</dbReference>
<dbReference type="Gene3D" id="3.40.50.720">
    <property type="entry name" value="NAD(P)-binding Rossmann-like Domain"/>
    <property type="match status" value="1"/>
</dbReference>
<dbReference type="InterPro" id="IPR011032">
    <property type="entry name" value="GroES-like_sf"/>
</dbReference>
<evidence type="ECO:0000259" key="3">
    <source>
        <dbReference type="SMART" id="SM00829"/>
    </source>
</evidence>
<dbReference type="SUPFAM" id="SSF51735">
    <property type="entry name" value="NAD(P)-binding Rossmann-fold domains"/>
    <property type="match status" value="1"/>
</dbReference>